<accession>A0A6P8P2R0</accession>
<keyword evidence="1" id="KW-1185">Reference proteome</keyword>
<gene>
    <name evidence="2 3 4 5" type="primary">TMCO6</name>
</gene>
<dbReference type="InterPro" id="IPR016024">
    <property type="entry name" value="ARM-type_fold"/>
</dbReference>
<protein>
    <submittedName>
        <fullName evidence="2 3">Transmembrane and coiled-coil domain-containing protein 6 isoform X1</fullName>
    </submittedName>
</protein>
<dbReference type="RefSeq" id="XP_033783265.1">
    <property type="nucleotide sequence ID" value="XM_033927374.1"/>
</dbReference>
<dbReference type="SUPFAM" id="SSF48371">
    <property type="entry name" value="ARM repeat"/>
    <property type="match status" value="1"/>
</dbReference>
<dbReference type="PANTHER" id="PTHR16356:SF1">
    <property type="entry name" value="TRANSMEMBRANE AND COILED-COIL DOMAIN-CONTAINING PROTEIN 6"/>
    <property type="match status" value="1"/>
</dbReference>
<proteinExistence type="predicted"/>
<dbReference type="OrthoDB" id="21522at2759"/>
<evidence type="ECO:0000313" key="1">
    <source>
        <dbReference type="Proteomes" id="UP000515159"/>
    </source>
</evidence>
<dbReference type="KEGG" id="gsh:117351692"/>
<evidence type="ECO:0000313" key="3">
    <source>
        <dbReference type="RefSeq" id="XP_033783263.1"/>
    </source>
</evidence>
<keyword evidence="2 3" id="KW-0812">Transmembrane</keyword>
<dbReference type="RefSeq" id="XP_033783262.1">
    <property type="nucleotide sequence ID" value="XM_033927371.1"/>
</dbReference>
<name>A0A6P8P2R0_GEOSA</name>
<evidence type="ECO:0000313" key="5">
    <source>
        <dbReference type="RefSeq" id="XP_033783265.1"/>
    </source>
</evidence>
<dbReference type="PANTHER" id="PTHR16356">
    <property type="entry name" value="TRANSMEMBRANE AND COILED-COIL DOMAIN-CONTAINING PROTEIN 6 TMCO6"/>
    <property type="match status" value="1"/>
</dbReference>
<reference evidence="2 3" key="1">
    <citation type="submission" date="2025-04" db="UniProtKB">
        <authorList>
            <consortium name="RefSeq"/>
        </authorList>
    </citation>
    <scope>IDENTIFICATION</scope>
</reference>
<dbReference type="GeneID" id="117351692"/>
<organism evidence="1 2">
    <name type="scientific">Geotrypetes seraphini</name>
    <name type="common">Gaboon caecilian</name>
    <name type="synonym">Caecilia seraphini</name>
    <dbReference type="NCBI Taxonomy" id="260995"/>
    <lineage>
        <taxon>Eukaryota</taxon>
        <taxon>Metazoa</taxon>
        <taxon>Chordata</taxon>
        <taxon>Craniata</taxon>
        <taxon>Vertebrata</taxon>
        <taxon>Euteleostomi</taxon>
        <taxon>Amphibia</taxon>
        <taxon>Gymnophiona</taxon>
        <taxon>Geotrypetes</taxon>
    </lineage>
</organism>
<dbReference type="InterPro" id="IPR011989">
    <property type="entry name" value="ARM-like"/>
</dbReference>
<sequence>MWSQSRCWQSAADPFRLDELRALRREREGALRKARREQQLSSKRLVRNTQEEKDEELSSGCLTHKQIVLLLKGAQRGTERVKSLSRLRQGLQHKEVQQLFIRVESSMQVLIGWFTSSLAEMQMEALHCLHELSHSDDPTVYIACSPVTPYLLTYLSGHNAELTELCLYTLGNLAVDSRAMRRQLLQQGIIPALASCIQSPHIIVVDAVGYVLSQLLQAKEAAEIIPLIFDSGLIQHVIRLVQPDQQLGTGTAVEFAWCLHYLICSRINNTLLLSLGIMSTLVLLLIEQASVVLQSAAEGLELLISPTLRCLGNLLAENEAAGSKIQIQDGRLLVALFVFMQHFIQQQPFVVQECLWVLNNLTANDPVFCSAVLHLNLLPALLQLLHCSKAVNLMVLIVLCNLAEKGPAYCQQLRERRILSSLLVLLNSPDLEVVQQTLEMLHLLFRHCAHIVGDFLNQAGLLALEQYRNNQELSRQVEALRQKCSLTYHDNGTTGLLSTKPTQE</sequence>
<keyword evidence="2 3" id="KW-0472">Membrane</keyword>
<evidence type="ECO:0000313" key="2">
    <source>
        <dbReference type="RefSeq" id="XP_033783262.1"/>
    </source>
</evidence>
<dbReference type="Proteomes" id="UP000515159">
    <property type="component" value="Chromosome 18"/>
</dbReference>
<dbReference type="RefSeq" id="XP_033783263.1">
    <property type="nucleotide sequence ID" value="XM_033927372.1"/>
</dbReference>
<dbReference type="Gene3D" id="1.25.10.10">
    <property type="entry name" value="Leucine-rich Repeat Variant"/>
    <property type="match status" value="2"/>
</dbReference>
<dbReference type="SMART" id="SM00185">
    <property type="entry name" value="ARM"/>
    <property type="match status" value="6"/>
</dbReference>
<dbReference type="RefSeq" id="XP_033783264.1">
    <property type="nucleotide sequence ID" value="XM_033927373.1"/>
</dbReference>
<evidence type="ECO:0000313" key="4">
    <source>
        <dbReference type="RefSeq" id="XP_033783264.1"/>
    </source>
</evidence>
<dbReference type="InterPro" id="IPR000225">
    <property type="entry name" value="Armadillo"/>
</dbReference>
<dbReference type="AlphaFoldDB" id="A0A6P8P2R0"/>
<dbReference type="CTD" id="55374"/>